<gene>
    <name evidence="9" type="primary">Dana\GF22979</name>
    <name evidence="9" type="synonym">dana_GLEANR_7515</name>
    <name evidence="9" type="ORF">GF22979</name>
</gene>
<dbReference type="InterPro" id="IPR013087">
    <property type="entry name" value="Znf_C2H2_type"/>
</dbReference>
<dbReference type="InterPro" id="IPR051095">
    <property type="entry name" value="Dros_DevTransReg"/>
</dbReference>
<dbReference type="STRING" id="7217.A0A0N8NYY4"/>
<keyword evidence="3" id="KW-0804">Transcription</keyword>
<dbReference type="InterPro" id="IPR036236">
    <property type="entry name" value="Znf_C2H2_sf"/>
</dbReference>
<feature type="region of interest" description="Disordered" evidence="6">
    <location>
        <begin position="316"/>
        <end position="345"/>
    </location>
</feature>
<sequence length="838" mass="90893">MKMASQRFCLRWNNHQSNLLSVFDQLLHAETFTDVTLAVEGQYLKAHKMVLSACSPYFNALFVNHPEKHPIVILKDVPYSDMKSLLDFMYRGEVSVDQERLTAFLRVAESLRIKGLTEVNDDKPSPGAAGAAAGAGAGAAGSENTPTPPQLQRIQPYLVPQRSRAQGGGLLASAATAGNTPALPVQPSLLSSALMPKRKRGRPRKLSGSSNGTGNDYDDFERENMMNDSDLGNGKLGNESYSGNDDGSDDNQQDAGHNDDLNESHDSLPTKRSKSAKDHRMAAQQEDNSTSVATSELSQRLFGSSSTFISTTTVTANTTTANSSPNTSAPESSPLPEASDNRDTAPIHLPTILGLKIRAINTTTPSTPTQTQTHSKSKLKVKQGSGANSNSLLKQQLRGGAKDPEVPPPSRITVAVAPIPALNIEEIPPVEAPKKSQEDVNACSGLQSLATAAAEQQAAQAANTSGSLHHQLLHQLHLAANNPYIQQQQQQQVSPSGAGQFLDDEMSFMALKEQQDNSDEPDHELLTLADENAGLPGFECTDSEMKSPAEEAPVPEPQAPPPATSTPRSGKKGAKRPIQRRRVRRKAQSTIDDQAEHLTEMSVRGLDLFRYASVVEGVYRCTECAKENMQKTFKNKYSFQRHAFLYHEGKHRKVFPCPVCSKEFSRPDKMKNHLKMTHENFTPPKDLGAFSPLKYLISAAAAGDMHATIYQQQQQEQAQYQRQLAEHLEQQERQEQLDRHNASFDSQENSLLLSDVKLEQGEIEEPDQEAELSDGGYDASNPAAAAAAMLSLQHDVIIKNEIQISPSPSPSPTPPPPASCAVAEGTSLALATTAQTAT</sequence>
<evidence type="ECO:0000256" key="6">
    <source>
        <dbReference type="SAM" id="MobiDB-lite"/>
    </source>
</evidence>
<evidence type="ECO:0000313" key="11">
    <source>
        <dbReference type="EMBL" id="KPU72814.1"/>
    </source>
</evidence>
<dbReference type="GO" id="GO:0005634">
    <property type="term" value="C:nucleus"/>
    <property type="evidence" value="ECO:0007669"/>
    <property type="project" value="UniProtKB-SubCell"/>
</dbReference>
<dbReference type="Proteomes" id="UP000007801">
    <property type="component" value="Unassembled WGS sequence"/>
</dbReference>
<protein>
    <submittedName>
        <fullName evidence="9">Uncharacterized protein, isoform B</fullName>
    </submittedName>
    <submittedName>
        <fullName evidence="10">Uncharacterized protein, isoform C</fullName>
    </submittedName>
    <submittedName>
        <fullName evidence="11">Uncharacterized protein, isoform D</fullName>
    </submittedName>
</protein>
<feature type="compositionally biased region" description="Basic and acidic residues" evidence="6">
    <location>
        <begin position="256"/>
        <end position="281"/>
    </location>
</feature>
<dbReference type="AlphaFoldDB" id="A0A0N8NYY4"/>
<comment type="subcellular location">
    <subcellularLocation>
        <location evidence="1">Nucleus</location>
    </subcellularLocation>
</comment>
<evidence type="ECO:0000313" key="12">
    <source>
        <dbReference type="Proteomes" id="UP000007801"/>
    </source>
</evidence>
<dbReference type="GO" id="GO:0031208">
    <property type="term" value="F:POZ domain binding"/>
    <property type="evidence" value="ECO:0007669"/>
    <property type="project" value="EnsemblMetazoa"/>
</dbReference>
<dbReference type="GO" id="GO:0042675">
    <property type="term" value="P:compound eye cone cell differentiation"/>
    <property type="evidence" value="ECO:0007669"/>
    <property type="project" value="EnsemblMetazoa"/>
</dbReference>
<keyword evidence="5" id="KW-0863">Zinc-finger</keyword>
<evidence type="ECO:0000256" key="3">
    <source>
        <dbReference type="ARBA" id="ARBA00023163"/>
    </source>
</evidence>
<evidence type="ECO:0000256" key="2">
    <source>
        <dbReference type="ARBA" id="ARBA00023015"/>
    </source>
</evidence>
<dbReference type="PROSITE" id="PS50097">
    <property type="entry name" value="BTB"/>
    <property type="match status" value="1"/>
</dbReference>
<dbReference type="GO" id="GO:0008270">
    <property type="term" value="F:zinc ion binding"/>
    <property type="evidence" value="ECO:0007669"/>
    <property type="project" value="UniProtKB-KW"/>
</dbReference>
<dbReference type="GO" id="GO:0030707">
    <property type="term" value="P:follicle cell of egg chamber development"/>
    <property type="evidence" value="ECO:0007669"/>
    <property type="project" value="EnsemblMetazoa"/>
</dbReference>
<dbReference type="GO" id="GO:0046843">
    <property type="term" value="P:dorsal appendage formation"/>
    <property type="evidence" value="ECO:0007669"/>
    <property type="project" value="EnsemblMetazoa"/>
</dbReference>
<feature type="region of interest" description="Disordered" evidence="6">
    <location>
        <begin position="363"/>
        <end position="390"/>
    </location>
</feature>
<dbReference type="Gene3D" id="3.30.710.10">
    <property type="entry name" value="Potassium Channel Kv1.1, Chain A"/>
    <property type="match status" value="1"/>
</dbReference>
<dbReference type="Gene3D" id="3.30.160.60">
    <property type="entry name" value="Classic Zinc Finger"/>
    <property type="match status" value="1"/>
</dbReference>
<dbReference type="SMART" id="SM00355">
    <property type="entry name" value="ZnF_C2H2"/>
    <property type="match status" value="2"/>
</dbReference>
<keyword evidence="4" id="KW-0539">Nucleus</keyword>
<dbReference type="GO" id="GO:0045500">
    <property type="term" value="P:sevenless signaling pathway"/>
    <property type="evidence" value="ECO:0007669"/>
    <property type="project" value="EnsemblMetazoa"/>
</dbReference>
<dbReference type="GO" id="GO:0035883">
    <property type="term" value="P:enteroendocrine cell differentiation"/>
    <property type="evidence" value="ECO:0007669"/>
    <property type="project" value="EnsemblMetazoa"/>
</dbReference>
<reference evidence="9" key="3">
    <citation type="submission" date="2015-10" db="EMBL/GenBank/DDBJ databases">
        <authorList>
            <consortium name="FlyBase"/>
        </authorList>
    </citation>
    <scope>NUCLEOTIDE SEQUENCE</scope>
    <source>
        <strain evidence="9">TSC#14024-0371.13</strain>
    </source>
</reference>
<dbReference type="GO" id="GO:0007307">
    <property type="term" value="P:eggshell chorion gene amplification"/>
    <property type="evidence" value="ECO:0007669"/>
    <property type="project" value="EnsemblMetazoa"/>
</dbReference>
<dbReference type="CDD" id="cd18315">
    <property type="entry name" value="BTB_POZ_BAB-like"/>
    <property type="match status" value="1"/>
</dbReference>
<dbReference type="GO" id="GO:0007173">
    <property type="term" value="P:epidermal growth factor receptor signaling pathway"/>
    <property type="evidence" value="ECO:0007669"/>
    <property type="project" value="EnsemblMetazoa"/>
</dbReference>
<feature type="region of interest" description="Disordered" evidence="6">
    <location>
        <begin position="800"/>
        <end position="821"/>
    </location>
</feature>
<proteinExistence type="predicted"/>
<feature type="compositionally biased region" description="Basic residues" evidence="6">
    <location>
        <begin position="569"/>
        <end position="587"/>
    </location>
</feature>
<reference evidence="9" key="2">
    <citation type="journal article" date="2008" name="Bioinformatics">
        <title>Assembly reconciliation.</title>
        <authorList>
            <person name="Zimin A.V."/>
            <person name="Smith D.R."/>
            <person name="Sutton G."/>
            <person name="Yorke J.A."/>
        </authorList>
    </citation>
    <scope>NUCLEOTIDE SEQUENCE</scope>
    <source>
        <strain evidence="9">TSC#14024-0371.13</strain>
    </source>
</reference>
<dbReference type="GO" id="GO:0040003">
    <property type="term" value="P:chitin-based cuticle development"/>
    <property type="evidence" value="ECO:0007669"/>
    <property type="project" value="EnsemblMetazoa"/>
</dbReference>
<reference evidence="9 12" key="1">
    <citation type="journal article" date="2007" name="Nature">
        <title>Evolution of genes and genomes on the Drosophila phylogeny.</title>
        <authorList>
            <consortium name="Drosophila 12 Genomes Consortium"/>
            <person name="Clark A.G."/>
            <person name="Eisen M.B."/>
            <person name="Smith D.R."/>
            <person name="Bergman C.M."/>
            <person name="Oliver B."/>
            <person name="Markow T.A."/>
            <person name="Kaufman T.C."/>
            <person name="Kellis M."/>
            <person name="Gelbart W."/>
            <person name="Iyer V.N."/>
            <person name="Pollard D.A."/>
            <person name="Sackton T.B."/>
            <person name="Larracuente A.M."/>
            <person name="Singh N.D."/>
            <person name="Abad J.P."/>
            <person name="Abt D.N."/>
            <person name="Adryan B."/>
            <person name="Aguade M."/>
            <person name="Akashi H."/>
            <person name="Anderson W.W."/>
            <person name="Aquadro C.F."/>
            <person name="Ardell D.H."/>
            <person name="Arguello R."/>
            <person name="Artieri C.G."/>
            <person name="Barbash D.A."/>
            <person name="Barker D."/>
            <person name="Barsanti P."/>
            <person name="Batterham P."/>
            <person name="Batzoglou S."/>
            <person name="Begun D."/>
            <person name="Bhutkar A."/>
            <person name="Blanco E."/>
            <person name="Bosak S.A."/>
            <person name="Bradley R.K."/>
            <person name="Brand A.D."/>
            <person name="Brent M.R."/>
            <person name="Brooks A.N."/>
            <person name="Brown R.H."/>
            <person name="Butlin R.K."/>
            <person name="Caggese C."/>
            <person name="Calvi B.R."/>
            <person name="Bernardo de Carvalho A."/>
            <person name="Caspi A."/>
            <person name="Castrezana S."/>
            <person name="Celniker S.E."/>
            <person name="Chang J.L."/>
            <person name="Chapple C."/>
            <person name="Chatterji S."/>
            <person name="Chinwalla A."/>
            <person name="Civetta A."/>
            <person name="Clifton S.W."/>
            <person name="Comeron J.M."/>
            <person name="Costello J.C."/>
            <person name="Coyne J.A."/>
            <person name="Daub J."/>
            <person name="David R.G."/>
            <person name="Delcher A.L."/>
            <person name="Delehaunty K."/>
            <person name="Do C.B."/>
            <person name="Ebling H."/>
            <person name="Edwards K."/>
            <person name="Eickbush T."/>
            <person name="Evans J.D."/>
            <person name="Filipski A."/>
            <person name="Findeiss S."/>
            <person name="Freyhult E."/>
            <person name="Fulton L."/>
            <person name="Fulton R."/>
            <person name="Garcia A.C."/>
            <person name="Gardiner A."/>
            <person name="Garfield D.A."/>
            <person name="Garvin B.E."/>
            <person name="Gibson G."/>
            <person name="Gilbert D."/>
            <person name="Gnerre S."/>
            <person name="Godfrey J."/>
            <person name="Good R."/>
            <person name="Gotea V."/>
            <person name="Gravely B."/>
            <person name="Greenberg A.J."/>
            <person name="Griffiths-Jones S."/>
            <person name="Gross S."/>
            <person name="Guigo R."/>
            <person name="Gustafson E.A."/>
            <person name="Haerty W."/>
            <person name="Hahn M.W."/>
            <person name="Halligan D.L."/>
            <person name="Halpern A.L."/>
            <person name="Halter G.M."/>
            <person name="Han M.V."/>
            <person name="Heger A."/>
            <person name="Hillier L."/>
            <person name="Hinrichs A.S."/>
            <person name="Holmes I."/>
            <person name="Hoskins R.A."/>
            <person name="Hubisz M.J."/>
            <person name="Hultmark D."/>
            <person name="Huntley M.A."/>
            <person name="Jaffe D.B."/>
            <person name="Jagadeeshan S."/>
            <person name="Jeck W.R."/>
            <person name="Johnson J."/>
            <person name="Jones C.D."/>
            <person name="Jordan W.C."/>
            <person name="Karpen G.H."/>
            <person name="Kataoka E."/>
            <person name="Keightley P.D."/>
            <person name="Kheradpour P."/>
            <person name="Kirkness E.F."/>
            <person name="Koerich L.B."/>
            <person name="Kristiansen K."/>
            <person name="Kudrna D."/>
            <person name="Kulathinal R.J."/>
            <person name="Kumar S."/>
            <person name="Kwok R."/>
            <person name="Lander E."/>
            <person name="Langley C.H."/>
            <person name="Lapoint R."/>
            <person name="Lazzaro B.P."/>
            <person name="Lee S.J."/>
            <person name="Levesque L."/>
            <person name="Li R."/>
            <person name="Lin C.F."/>
            <person name="Lin M.F."/>
            <person name="Lindblad-Toh K."/>
            <person name="Llopart A."/>
            <person name="Long M."/>
            <person name="Low L."/>
            <person name="Lozovsky E."/>
            <person name="Lu J."/>
            <person name="Luo M."/>
            <person name="Machado C.A."/>
            <person name="Makalowski W."/>
            <person name="Marzo M."/>
            <person name="Matsuda M."/>
            <person name="Matzkin L."/>
            <person name="McAllister B."/>
            <person name="McBride C.S."/>
            <person name="McKernan B."/>
            <person name="McKernan K."/>
            <person name="Mendez-Lago M."/>
            <person name="Minx P."/>
            <person name="Mollenhauer M.U."/>
            <person name="Montooth K."/>
            <person name="Mount S.M."/>
            <person name="Mu X."/>
            <person name="Myers E."/>
            <person name="Negre B."/>
            <person name="Newfeld S."/>
            <person name="Nielsen R."/>
            <person name="Noor M.A."/>
            <person name="O'Grady P."/>
            <person name="Pachter L."/>
            <person name="Papaceit M."/>
            <person name="Parisi M.J."/>
            <person name="Parisi M."/>
            <person name="Parts L."/>
            <person name="Pedersen J.S."/>
            <person name="Pesole G."/>
            <person name="Phillippy A.M."/>
            <person name="Ponting C.P."/>
            <person name="Pop M."/>
            <person name="Porcelli D."/>
            <person name="Powell J.R."/>
            <person name="Prohaska S."/>
            <person name="Pruitt K."/>
            <person name="Puig M."/>
            <person name="Quesneville H."/>
            <person name="Ram K.R."/>
            <person name="Rand D."/>
            <person name="Rasmussen M.D."/>
            <person name="Reed L.K."/>
            <person name="Reenan R."/>
            <person name="Reily A."/>
            <person name="Remington K.A."/>
            <person name="Rieger T.T."/>
            <person name="Ritchie M.G."/>
            <person name="Robin C."/>
            <person name="Rogers Y.H."/>
            <person name="Rohde C."/>
            <person name="Rozas J."/>
            <person name="Rubenfield M.J."/>
            <person name="Ruiz A."/>
            <person name="Russo S."/>
            <person name="Salzberg S.L."/>
            <person name="Sanchez-Gracia A."/>
            <person name="Saranga D.J."/>
            <person name="Sato H."/>
            <person name="Schaeffer S.W."/>
            <person name="Schatz M.C."/>
            <person name="Schlenke T."/>
            <person name="Schwartz R."/>
            <person name="Segarra C."/>
            <person name="Singh R.S."/>
            <person name="Sirot L."/>
            <person name="Sirota M."/>
            <person name="Sisneros N.B."/>
            <person name="Smith C.D."/>
            <person name="Smith T.F."/>
            <person name="Spieth J."/>
            <person name="Stage D.E."/>
            <person name="Stark A."/>
            <person name="Stephan W."/>
            <person name="Strausberg R.L."/>
            <person name="Strempel S."/>
            <person name="Sturgill D."/>
            <person name="Sutton G."/>
            <person name="Sutton G.G."/>
            <person name="Tao W."/>
            <person name="Teichmann S."/>
            <person name="Tobari Y.N."/>
            <person name="Tomimura Y."/>
            <person name="Tsolas J.M."/>
            <person name="Valente V.L."/>
            <person name="Venter E."/>
            <person name="Venter J.C."/>
            <person name="Vicario S."/>
            <person name="Vieira F.G."/>
            <person name="Vilella A.J."/>
            <person name="Villasante A."/>
            <person name="Walenz B."/>
            <person name="Wang J."/>
            <person name="Wasserman M."/>
            <person name="Watts T."/>
            <person name="Wilson D."/>
            <person name="Wilson R.K."/>
            <person name="Wing R.A."/>
            <person name="Wolfner M.F."/>
            <person name="Wong A."/>
            <person name="Wong G.K."/>
            <person name="Wu C.I."/>
            <person name="Wu G."/>
            <person name="Yamamoto D."/>
            <person name="Yang H.P."/>
            <person name="Yang S.P."/>
            <person name="Yorke J.A."/>
            <person name="Yoshida K."/>
            <person name="Zdobnov E."/>
            <person name="Zhang P."/>
            <person name="Zhang Y."/>
            <person name="Zimin A.V."/>
            <person name="Baldwin J."/>
            <person name="Abdouelleil A."/>
            <person name="Abdulkadir J."/>
            <person name="Abebe A."/>
            <person name="Abera B."/>
            <person name="Abreu J."/>
            <person name="Acer S.C."/>
            <person name="Aftuck L."/>
            <person name="Alexander A."/>
            <person name="An P."/>
            <person name="Anderson E."/>
            <person name="Anderson S."/>
            <person name="Arachi H."/>
            <person name="Azer M."/>
            <person name="Bachantsang P."/>
            <person name="Barry A."/>
            <person name="Bayul T."/>
            <person name="Berlin A."/>
            <person name="Bessette D."/>
            <person name="Bloom T."/>
            <person name="Blye J."/>
            <person name="Boguslavskiy L."/>
            <person name="Bonnet C."/>
            <person name="Boukhgalter B."/>
            <person name="Bourzgui I."/>
            <person name="Brown A."/>
            <person name="Cahill P."/>
            <person name="Channer S."/>
            <person name="Cheshatsang Y."/>
            <person name="Chuda L."/>
            <person name="Citroen M."/>
            <person name="Collymore A."/>
            <person name="Cooke P."/>
            <person name="Costello M."/>
            <person name="D'Aco K."/>
            <person name="Daza R."/>
            <person name="De Haan G."/>
            <person name="DeGray S."/>
            <person name="DeMaso C."/>
            <person name="Dhargay N."/>
            <person name="Dooley K."/>
            <person name="Dooley E."/>
            <person name="Doricent M."/>
            <person name="Dorje P."/>
            <person name="Dorjee K."/>
            <person name="Dupes A."/>
            <person name="Elong R."/>
            <person name="Falk J."/>
            <person name="Farina A."/>
            <person name="Faro S."/>
            <person name="Ferguson D."/>
            <person name="Fisher S."/>
            <person name="Foley C.D."/>
            <person name="Franke A."/>
            <person name="Friedrich D."/>
            <person name="Gadbois L."/>
            <person name="Gearin G."/>
            <person name="Gearin C.R."/>
            <person name="Giannoukos G."/>
            <person name="Goode T."/>
            <person name="Graham J."/>
            <person name="Grandbois E."/>
            <person name="Grewal S."/>
            <person name="Gyaltsen K."/>
            <person name="Hafez N."/>
            <person name="Hagos B."/>
            <person name="Hall J."/>
            <person name="Henson C."/>
            <person name="Hollinger A."/>
            <person name="Honan T."/>
            <person name="Huard M.D."/>
            <person name="Hughes L."/>
            <person name="Hurhula B."/>
            <person name="Husby M.E."/>
            <person name="Kamat A."/>
            <person name="Kanga B."/>
            <person name="Kashin S."/>
            <person name="Khazanovich D."/>
            <person name="Kisner P."/>
            <person name="Lance K."/>
            <person name="Lara M."/>
            <person name="Lee W."/>
            <person name="Lennon N."/>
            <person name="Letendre F."/>
            <person name="LeVine R."/>
            <person name="Lipovsky A."/>
            <person name="Liu X."/>
            <person name="Liu J."/>
            <person name="Liu S."/>
            <person name="Lokyitsang T."/>
            <person name="Lokyitsang Y."/>
            <person name="Lubonja R."/>
            <person name="Lui A."/>
            <person name="MacDonald P."/>
            <person name="Magnisalis V."/>
            <person name="Maru K."/>
            <person name="Matthews C."/>
            <person name="McCusker W."/>
            <person name="McDonough S."/>
            <person name="Mehta T."/>
            <person name="Meldrim J."/>
            <person name="Meneus L."/>
            <person name="Mihai O."/>
            <person name="Mihalev A."/>
            <person name="Mihova T."/>
            <person name="Mittelman R."/>
            <person name="Mlenga V."/>
            <person name="Montmayeur A."/>
            <person name="Mulrain L."/>
            <person name="Navidi A."/>
            <person name="Naylor J."/>
            <person name="Negash T."/>
            <person name="Nguyen T."/>
            <person name="Nguyen N."/>
            <person name="Nicol R."/>
            <person name="Norbu C."/>
            <person name="Norbu N."/>
            <person name="Novod N."/>
            <person name="O'Neill B."/>
            <person name="Osman S."/>
            <person name="Markiewicz E."/>
            <person name="Oyono O.L."/>
            <person name="Patti C."/>
            <person name="Phunkhang P."/>
            <person name="Pierre F."/>
            <person name="Priest M."/>
            <person name="Raghuraman S."/>
            <person name="Rege F."/>
            <person name="Reyes R."/>
            <person name="Rise C."/>
            <person name="Rogov P."/>
            <person name="Ross K."/>
            <person name="Ryan E."/>
            <person name="Settipalli S."/>
            <person name="Shea T."/>
            <person name="Sherpa N."/>
            <person name="Shi L."/>
            <person name="Shih D."/>
            <person name="Sparrow T."/>
            <person name="Spaulding J."/>
            <person name="Stalker J."/>
            <person name="Stange-Thomann N."/>
            <person name="Stavropoulos S."/>
            <person name="Stone C."/>
            <person name="Strader C."/>
            <person name="Tesfaye S."/>
            <person name="Thomson T."/>
            <person name="Thoulutsang Y."/>
            <person name="Thoulutsang D."/>
            <person name="Topham K."/>
            <person name="Topping I."/>
            <person name="Tsamla T."/>
            <person name="Vassiliev H."/>
            <person name="Vo A."/>
            <person name="Wangchuk T."/>
            <person name="Wangdi T."/>
            <person name="Weiand M."/>
            <person name="Wilkinson J."/>
            <person name="Wilson A."/>
            <person name="Yadav S."/>
            <person name="Young G."/>
            <person name="Yu Q."/>
            <person name="Zembek L."/>
            <person name="Zhong D."/>
            <person name="Zimmer A."/>
            <person name="Zwirko Z."/>
            <person name="Jaffe D.B."/>
            <person name="Alvarez P."/>
            <person name="Brockman W."/>
            <person name="Butler J."/>
            <person name="Chin C."/>
            <person name="Gnerre S."/>
            <person name="Grabherr M."/>
            <person name="Kleber M."/>
            <person name="Mauceli E."/>
            <person name="MacCallum I."/>
        </authorList>
    </citation>
    <scope>NUCLEOTIDE SEQUENCE [LARGE SCALE GENOMIC DNA]</scope>
    <source>
        <strain evidence="9">TSC#14024-0371.13</strain>
        <strain evidence="12">Tucson 14024-0371.13</strain>
    </source>
</reference>
<dbReference type="GO" id="GO:0048626">
    <property type="term" value="P:myoblast fate specification"/>
    <property type="evidence" value="ECO:0007669"/>
    <property type="project" value="EnsemblMetazoa"/>
</dbReference>
<dbReference type="PROSITE" id="PS50157">
    <property type="entry name" value="ZINC_FINGER_C2H2_2"/>
    <property type="match status" value="1"/>
</dbReference>
<dbReference type="GO" id="GO:0016476">
    <property type="term" value="P:regulation of embryonic cell shape"/>
    <property type="evidence" value="ECO:0007669"/>
    <property type="project" value="EnsemblMetazoa"/>
</dbReference>
<keyword evidence="2" id="KW-0805">Transcription regulation</keyword>
<dbReference type="CTD" id="7272"/>
<dbReference type="InterPro" id="IPR011333">
    <property type="entry name" value="SKP1/BTB/POZ_sf"/>
</dbReference>
<dbReference type="GO" id="GO:0042682">
    <property type="term" value="P:regulation of compound eye cone cell fate specification"/>
    <property type="evidence" value="ECO:0007669"/>
    <property type="project" value="EnsemblMetazoa"/>
</dbReference>
<dbReference type="GO" id="GO:0031104">
    <property type="term" value="P:dendrite regeneration"/>
    <property type="evidence" value="ECO:0007669"/>
    <property type="project" value="EnsemblMetazoa"/>
</dbReference>
<dbReference type="EMBL" id="CH902623">
    <property type="protein sequence ID" value="KPU72814.1"/>
    <property type="molecule type" value="Genomic_DNA"/>
</dbReference>
<dbReference type="GO" id="GO:0017053">
    <property type="term" value="C:transcription repressor complex"/>
    <property type="evidence" value="ECO:0007669"/>
    <property type="project" value="EnsemblMetazoa"/>
</dbReference>
<dbReference type="SUPFAM" id="SSF57667">
    <property type="entry name" value="beta-beta-alpha zinc fingers"/>
    <property type="match status" value="1"/>
</dbReference>
<dbReference type="GO" id="GO:0042803">
    <property type="term" value="F:protein homodimerization activity"/>
    <property type="evidence" value="ECO:0007669"/>
    <property type="project" value="EnsemblMetazoa"/>
</dbReference>
<keyword evidence="12" id="KW-1185">Reference proteome</keyword>
<dbReference type="InterPro" id="IPR000210">
    <property type="entry name" value="BTB/POZ_dom"/>
</dbReference>
<accession>A0A0N8NYY4</accession>
<feature type="compositionally biased region" description="Polar residues" evidence="6">
    <location>
        <begin position="285"/>
        <end position="296"/>
    </location>
</feature>
<dbReference type="GO" id="GO:0005700">
    <property type="term" value="C:polytene chromosome"/>
    <property type="evidence" value="ECO:0007669"/>
    <property type="project" value="EnsemblMetazoa"/>
</dbReference>
<dbReference type="GO" id="GO:0001227">
    <property type="term" value="F:DNA-binding transcription repressor activity, RNA polymerase II-specific"/>
    <property type="evidence" value="ECO:0007669"/>
    <property type="project" value="EnsemblMetazoa"/>
</dbReference>
<feature type="compositionally biased region" description="Low complexity" evidence="6">
    <location>
        <begin position="363"/>
        <end position="373"/>
    </location>
</feature>
<dbReference type="EMBL" id="CH902623">
    <property type="protein sequence ID" value="KPU72813.1"/>
    <property type="molecule type" value="Genomic_DNA"/>
</dbReference>
<feature type="compositionally biased region" description="Polar residues" evidence="6">
    <location>
        <begin position="142"/>
        <end position="151"/>
    </location>
</feature>
<feature type="region of interest" description="Disordered" evidence="6">
    <location>
        <begin position="178"/>
        <end position="296"/>
    </location>
</feature>
<organism evidence="9 12">
    <name type="scientific">Drosophila ananassae</name>
    <name type="common">Fruit fly</name>
    <dbReference type="NCBI Taxonomy" id="7217"/>
    <lineage>
        <taxon>Eukaryota</taxon>
        <taxon>Metazoa</taxon>
        <taxon>Ecdysozoa</taxon>
        <taxon>Arthropoda</taxon>
        <taxon>Hexapoda</taxon>
        <taxon>Insecta</taxon>
        <taxon>Pterygota</taxon>
        <taxon>Neoptera</taxon>
        <taxon>Endopterygota</taxon>
        <taxon>Diptera</taxon>
        <taxon>Brachycera</taxon>
        <taxon>Muscomorpha</taxon>
        <taxon>Ephydroidea</taxon>
        <taxon>Drosophilidae</taxon>
        <taxon>Drosophila</taxon>
        <taxon>Sophophora</taxon>
    </lineage>
</organism>
<feature type="compositionally biased region" description="Basic residues" evidence="6">
    <location>
        <begin position="196"/>
        <end position="205"/>
    </location>
</feature>
<dbReference type="PANTHER" id="PTHR23110">
    <property type="entry name" value="BTB DOMAIN TRANSCRIPTION FACTOR"/>
    <property type="match status" value="1"/>
</dbReference>
<dbReference type="GeneID" id="6505627"/>
<evidence type="ECO:0000259" key="8">
    <source>
        <dbReference type="PROSITE" id="PS50157"/>
    </source>
</evidence>
<dbReference type="PROSITE" id="PS00028">
    <property type="entry name" value="ZINC_FINGER_C2H2_1"/>
    <property type="match status" value="1"/>
</dbReference>
<dbReference type="GO" id="GO:0048750">
    <property type="term" value="P:compound eye corneal lens morphogenesis"/>
    <property type="evidence" value="ECO:0007669"/>
    <property type="project" value="EnsemblMetazoa"/>
</dbReference>
<dbReference type="GO" id="GO:0048053">
    <property type="term" value="P:R1/R6 development"/>
    <property type="evidence" value="ECO:0007669"/>
    <property type="project" value="EnsemblMetazoa"/>
</dbReference>
<keyword evidence="5" id="KW-0862">Zinc</keyword>
<evidence type="ECO:0000313" key="10">
    <source>
        <dbReference type="EMBL" id="KPU72813.1"/>
    </source>
</evidence>
<evidence type="ECO:0000256" key="5">
    <source>
        <dbReference type="PROSITE-ProRule" id="PRU00042"/>
    </source>
</evidence>
<feature type="compositionally biased region" description="Pro residues" evidence="6">
    <location>
        <begin position="807"/>
        <end position="818"/>
    </location>
</feature>
<evidence type="ECO:0000259" key="7">
    <source>
        <dbReference type="PROSITE" id="PS50097"/>
    </source>
</evidence>
<feature type="region of interest" description="Disordered" evidence="6">
    <location>
        <begin position="728"/>
        <end position="750"/>
    </location>
</feature>
<dbReference type="GO" id="GO:0045944">
    <property type="term" value="P:positive regulation of transcription by RNA polymerase II"/>
    <property type="evidence" value="ECO:0007669"/>
    <property type="project" value="EnsemblMetazoa"/>
</dbReference>
<feature type="compositionally biased region" description="Basic and acidic residues" evidence="6">
    <location>
        <begin position="728"/>
        <end position="742"/>
    </location>
</feature>
<dbReference type="GO" id="GO:0000978">
    <property type="term" value="F:RNA polymerase II cis-regulatory region sequence-specific DNA binding"/>
    <property type="evidence" value="ECO:0007669"/>
    <property type="project" value="EnsemblMetazoa"/>
</dbReference>
<dbReference type="EMBL" id="CH902623">
    <property type="protein sequence ID" value="KPU72812.1"/>
    <property type="molecule type" value="Genomic_DNA"/>
</dbReference>
<feature type="compositionally biased region" description="Pro residues" evidence="6">
    <location>
        <begin position="554"/>
        <end position="564"/>
    </location>
</feature>
<evidence type="ECO:0000313" key="9">
    <source>
        <dbReference type="EMBL" id="KPU72812.1"/>
    </source>
</evidence>
<dbReference type="GO" id="GO:1903688">
    <property type="term" value="P:positive regulation of border follicle cell migration"/>
    <property type="evidence" value="ECO:0007669"/>
    <property type="project" value="EnsemblMetazoa"/>
</dbReference>
<dbReference type="SUPFAM" id="SSF54695">
    <property type="entry name" value="POZ domain"/>
    <property type="match status" value="1"/>
</dbReference>
<dbReference type="GO" id="GO:0045677">
    <property type="term" value="P:negative regulation of R7 cell differentiation"/>
    <property type="evidence" value="ECO:0007669"/>
    <property type="project" value="EnsemblMetazoa"/>
</dbReference>
<keyword evidence="5" id="KW-0479">Metal-binding</keyword>
<feature type="region of interest" description="Disordered" evidence="6">
    <location>
        <begin position="534"/>
        <end position="593"/>
    </location>
</feature>
<dbReference type="GO" id="GO:0007426">
    <property type="term" value="P:tracheal outgrowth, open tracheal system"/>
    <property type="evidence" value="ECO:0007669"/>
    <property type="project" value="EnsemblMetazoa"/>
</dbReference>
<feature type="region of interest" description="Disordered" evidence="6">
    <location>
        <begin position="118"/>
        <end position="151"/>
    </location>
</feature>
<dbReference type="Pfam" id="PF00096">
    <property type="entry name" value="zf-C2H2"/>
    <property type="match status" value="1"/>
</dbReference>
<dbReference type="eggNOG" id="ENOG502QQPP">
    <property type="taxonomic scope" value="Eukaryota"/>
</dbReference>
<dbReference type="FunFam" id="3.30.710.10:FF:000091">
    <property type="entry name" value="Lola, isoform F"/>
    <property type="match status" value="1"/>
</dbReference>
<feature type="compositionally biased region" description="Low complexity" evidence="6">
    <location>
        <begin position="316"/>
        <end position="338"/>
    </location>
</feature>
<name>A0A0N8NYY4_DROAN</name>
<dbReference type="PANTHER" id="PTHR23110:SF82">
    <property type="entry name" value="PROTEIN TRAMTRACK, ALPHA ISOFORM"/>
    <property type="match status" value="1"/>
</dbReference>
<dbReference type="GO" id="GO:0035147">
    <property type="term" value="P:branch fusion, open tracheal system"/>
    <property type="evidence" value="ECO:0007669"/>
    <property type="project" value="EnsemblMetazoa"/>
</dbReference>
<evidence type="ECO:0000256" key="4">
    <source>
        <dbReference type="ARBA" id="ARBA00023242"/>
    </source>
</evidence>
<dbReference type="SMART" id="SM00225">
    <property type="entry name" value="BTB"/>
    <property type="match status" value="1"/>
</dbReference>
<feature type="domain" description="C2H2-type" evidence="8">
    <location>
        <begin position="655"/>
        <end position="683"/>
    </location>
</feature>
<dbReference type="Pfam" id="PF00651">
    <property type="entry name" value="BTB"/>
    <property type="match status" value="1"/>
</dbReference>
<dbReference type="GO" id="GO:0035001">
    <property type="term" value="P:dorsal trunk growth, open tracheal system"/>
    <property type="evidence" value="ECO:0007669"/>
    <property type="project" value="EnsemblMetazoa"/>
</dbReference>
<feature type="domain" description="BTB" evidence="7">
    <location>
        <begin position="33"/>
        <end position="98"/>
    </location>
</feature>
<dbReference type="FunCoup" id="A0A0N8NYY4">
    <property type="interactions" value="232"/>
</dbReference>
<dbReference type="OrthoDB" id="19132at2759"/>
<evidence type="ECO:0000256" key="1">
    <source>
        <dbReference type="ARBA" id="ARBA00004123"/>
    </source>
</evidence>
<dbReference type="GO" id="GO:0035151">
    <property type="term" value="P:regulation of tube size, open tracheal system"/>
    <property type="evidence" value="ECO:0007669"/>
    <property type="project" value="EnsemblMetazoa"/>
</dbReference>